<dbReference type="Gene3D" id="3.20.20.140">
    <property type="entry name" value="Metal-dependent hydrolases"/>
    <property type="match status" value="1"/>
</dbReference>
<feature type="binding site" evidence="1">
    <location>
        <position position="29"/>
    </location>
    <ligand>
        <name>a divalent metal cation</name>
        <dbReference type="ChEBI" id="CHEBI:60240"/>
        <label>1</label>
    </ligand>
</feature>
<dbReference type="EMBL" id="ABXJ01000154">
    <property type="protein sequence ID" value="EEA89294.1"/>
    <property type="molecule type" value="Genomic_DNA"/>
</dbReference>
<dbReference type="InterPro" id="IPR001130">
    <property type="entry name" value="TatD-like"/>
</dbReference>
<feature type="binding site" evidence="1">
    <location>
        <position position="156"/>
    </location>
    <ligand>
        <name>a divalent metal cation</name>
        <dbReference type="ChEBI" id="CHEBI:60240"/>
        <label>2</label>
    </ligand>
</feature>
<dbReference type="GO" id="GO:0046872">
    <property type="term" value="F:metal ion binding"/>
    <property type="evidence" value="ECO:0007669"/>
    <property type="project" value="UniProtKB-KW"/>
</dbReference>
<dbReference type="PANTHER" id="PTHR47176:SF1">
    <property type="entry name" value="OS04G0577500 PROTEIN"/>
    <property type="match status" value="1"/>
</dbReference>
<dbReference type="GeneID" id="98003098"/>
<dbReference type="HOGENOM" id="CLU_031506_5_1_11"/>
<dbReference type="RefSeq" id="WP_006722163.1">
    <property type="nucleotide sequence ID" value="NZ_CP085935.1"/>
</dbReference>
<feature type="binding site" evidence="1">
    <location>
        <position position="116"/>
    </location>
    <ligand>
        <name>a divalent metal cation</name>
        <dbReference type="ChEBI" id="CHEBI:60240"/>
        <label>1</label>
    </ligand>
</feature>
<evidence type="ECO:0000256" key="1">
    <source>
        <dbReference type="PIRSR" id="PIRSR005902-1"/>
    </source>
</evidence>
<reference evidence="2 3" key="1">
    <citation type="submission" date="2008-10" db="EMBL/GenBank/DDBJ databases">
        <title>Draft genome sequence of Collinsella stercoris (DSM 13279).</title>
        <authorList>
            <person name="Sudarsanam P."/>
            <person name="Ley R."/>
            <person name="Guruge J."/>
            <person name="Turnbaugh P.J."/>
            <person name="Mahowald M."/>
            <person name="Liep D."/>
            <person name="Gordon J."/>
        </authorList>
    </citation>
    <scope>NUCLEOTIDE SEQUENCE [LARGE SCALE GENOMIC DNA]</scope>
    <source>
        <strain evidence="2 3">DSM 13279</strain>
    </source>
</reference>
<protein>
    <submittedName>
        <fullName evidence="2">Hydrolase, TatD family</fullName>
    </submittedName>
</protein>
<dbReference type="Pfam" id="PF01026">
    <property type="entry name" value="TatD_DNase"/>
    <property type="match status" value="1"/>
</dbReference>
<dbReference type="Proteomes" id="UP000003560">
    <property type="component" value="Unassembled WGS sequence"/>
</dbReference>
<keyword evidence="3" id="KW-1185">Reference proteome</keyword>
<dbReference type="eggNOG" id="COG0084">
    <property type="taxonomic scope" value="Bacteria"/>
</dbReference>
<sequence length="280" mass="31027">MKEVQDAAVETGNRVANDSSSHLRLVDMHRHLDRIENCPDVAGEAAERGVAIFCTTVTPYDALRAEELFACCDNVRVGIGLHPWWVGSAAQGSDADPERLIEHTATMAAQNDYIGEIGLDLSPAHAHNATAQVAAFERIARSCAEHPRSERVISLHAVRSTDKALDVLERYDLPRQTACIFQWFSGTADDLARLRRLGCYISVNERMLATRRGREYARQIPAERLLLETDAPEQLDTPYTAVKIEASLAHALHKLAILRGTDEHELGCLILRTSSQLINL</sequence>
<dbReference type="SUPFAM" id="SSF51556">
    <property type="entry name" value="Metallo-dependent hydrolases"/>
    <property type="match status" value="1"/>
</dbReference>
<gene>
    <name evidence="2" type="ORF">COLSTE_02547</name>
</gene>
<accession>B6GEK2</accession>
<feature type="binding site" evidence="1">
    <location>
        <position position="31"/>
    </location>
    <ligand>
        <name>a divalent metal cation</name>
        <dbReference type="ChEBI" id="CHEBI:60240"/>
        <label>1</label>
    </ligand>
</feature>
<proteinExistence type="predicted"/>
<comment type="caution">
    <text evidence="2">The sequence shown here is derived from an EMBL/GenBank/DDBJ whole genome shotgun (WGS) entry which is preliminary data.</text>
</comment>
<dbReference type="OrthoDB" id="9810005at2"/>
<evidence type="ECO:0000313" key="2">
    <source>
        <dbReference type="EMBL" id="EEA89294.1"/>
    </source>
</evidence>
<dbReference type="PANTHER" id="PTHR47176">
    <property type="entry name" value="OSJNBA0020J04.13 PROTEIN"/>
    <property type="match status" value="1"/>
</dbReference>
<name>B6GEK2_9ACTN</name>
<dbReference type="AlphaFoldDB" id="B6GEK2"/>
<dbReference type="PIRSF" id="PIRSF005902">
    <property type="entry name" value="DNase_TatD"/>
    <property type="match status" value="1"/>
</dbReference>
<dbReference type="STRING" id="445975.COLSTE_02547"/>
<dbReference type="InterPro" id="IPR032466">
    <property type="entry name" value="Metal_Hydrolase"/>
</dbReference>
<reference evidence="2 3" key="2">
    <citation type="submission" date="2008-10" db="EMBL/GenBank/DDBJ databases">
        <authorList>
            <person name="Fulton L."/>
            <person name="Clifton S."/>
            <person name="Fulton B."/>
            <person name="Xu J."/>
            <person name="Minx P."/>
            <person name="Pepin K.H."/>
            <person name="Johnson M."/>
            <person name="Thiruvilangam P."/>
            <person name="Bhonagiri V."/>
            <person name="Nash W.E."/>
            <person name="Mardis E.R."/>
            <person name="Wilson R.K."/>
        </authorList>
    </citation>
    <scope>NUCLEOTIDE SEQUENCE [LARGE SCALE GENOMIC DNA]</scope>
    <source>
        <strain evidence="2 3">DSM 13279</strain>
    </source>
</reference>
<dbReference type="GO" id="GO:0016788">
    <property type="term" value="F:hydrolase activity, acting on ester bonds"/>
    <property type="evidence" value="ECO:0007669"/>
    <property type="project" value="InterPro"/>
</dbReference>
<feature type="binding site" evidence="1">
    <location>
        <position position="230"/>
    </location>
    <ligand>
        <name>a divalent metal cation</name>
        <dbReference type="ChEBI" id="CHEBI:60240"/>
        <label>1</label>
    </ligand>
</feature>
<keyword evidence="1" id="KW-0479">Metal-binding</keyword>
<evidence type="ECO:0000313" key="3">
    <source>
        <dbReference type="Proteomes" id="UP000003560"/>
    </source>
</evidence>
<organism evidence="2 3">
    <name type="scientific">Collinsella stercoris DSM 13279</name>
    <dbReference type="NCBI Taxonomy" id="445975"/>
    <lineage>
        <taxon>Bacteria</taxon>
        <taxon>Bacillati</taxon>
        <taxon>Actinomycetota</taxon>
        <taxon>Coriobacteriia</taxon>
        <taxon>Coriobacteriales</taxon>
        <taxon>Coriobacteriaceae</taxon>
        <taxon>Collinsella</taxon>
    </lineage>
</organism>
<keyword evidence="2" id="KW-0378">Hydrolase</keyword>